<sequence length="49" mass="5488">MRPRQTAQETKSNLIISSYSVMKHTISEVSSEDHKTGLSTSNLCYLDTV</sequence>
<accession>A0A0B7BT69</accession>
<evidence type="ECO:0000313" key="1">
    <source>
        <dbReference type="EMBL" id="CEK95360.1"/>
    </source>
</evidence>
<dbReference type="EMBL" id="HACG01048495">
    <property type="protein sequence ID" value="CEK95360.1"/>
    <property type="molecule type" value="Transcribed_RNA"/>
</dbReference>
<organism evidence="1">
    <name type="scientific">Arion vulgaris</name>
    <dbReference type="NCBI Taxonomy" id="1028688"/>
    <lineage>
        <taxon>Eukaryota</taxon>
        <taxon>Metazoa</taxon>
        <taxon>Spiralia</taxon>
        <taxon>Lophotrochozoa</taxon>
        <taxon>Mollusca</taxon>
        <taxon>Gastropoda</taxon>
        <taxon>Heterobranchia</taxon>
        <taxon>Euthyneura</taxon>
        <taxon>Panpulmonata</taxon>
        <taxon>Eupulmonata</taxon>
        <taxon>Stylommatophora</taxon>
        <taxon>Helicina</taxon>
        <taxon>Arionoidea</taxon>
        <taxon>Arionidae</taxon>
        <taxon>Arion</taxon>
    </lineage>
</organism>
<dbReference type="AlphaFoldDB" id="A0A0B7BT69"/>
<name>A0A0B7BT69_9EUPU</name>
<proteinExistence type="predicted"/>
<reference evidence="1" key="1">
    <citation type="submission" date="2014-12" db="EMBL/GenBank/DDBJ databases">
        <title>Insight into the proteome of Arion vulgaris.</title>
        <authorList>
            <person name="Aradska J."/>
            <person name="Bulat T."/>
            <person name="Smidak R."/>
            <person name="Sarate P."/>
            <person name="Gangsoo J."/>
            <person name="Sialana F."/>
            <person name="Bilban M."/>
            <person name="Lubec G."/>
        </authorList>
    </citation>
    <scope>NUCLEOTIDE SEQUENCE</scope>
    <source>
        <tissue evidence="1">Skin</tissue>
    </source>
</reference>
<dbReference type="EMBL" id="HACG01048501">
    <property type="protein sequence ID" value="CEK95366.1"/>
    <property type="molecule type" value="Transcribed_RNA"/>
</dbReference>
<protein>
    <submittedName>
        <fullName evidence="1">Uncharacterized protein</fullName>
    </submittedName>
</protein>
<feature type="non-terminal residue" evidence="1">
    <location>
        <position position="49"/>
    </location>
</feature>
<evidence type="ECO:0000313" key="2">
    <source>
        <dbReference type="EMBL" id="CEK95366.1"/>
    </source>
</evidence>
<gene>
    <name evidence="1" type="primary">ORF206570</name>
    <name evidence="2" type="synonym">ORF206600</name>
</gene>